<sequence length="102" mass="11502">MSKVESSQPKKEKRFKGERLEARLTASQKELIQQAATLEGTSLTEFVVRSAQQQAKRVIEEHTLIKLGLEDSQAFVESLLNPKEPNPRMMAAADEYKRSLGD</sequence>
<dbReference type="GeneID" id="88769155"/>
<evidence type="ECO:0000256" key="3">
    <source>
        <dbReference type="SAM" id="MobiDB-lite"/>
    </source>
</evidence>
<dbReference type="AlphaFoldDB" id="G5JEM5"/>
<keyword evidence="1" id="KW-1277">Toxin-antitoxin system</keyword>
<reference evidence="4 5" key="1">
    <citation type="journal article" date="2011" name="Front. Microbiol.">
        <title>Two Strains of Crocosphaera watsonii with Highly Conserved Genomes are Distinguished by Strain-Specific Features.</title>
        <authorList>
            <person name="Bench S.R."/>
            <person name="Ilikchyan I.N."/>
            <person name="Tripp H.J."/>
            <person name="Zehr J.P."/>
        </authorList>
    </citation>
    <scope>NUCLEOTIDE SEQUENCE [LARGE SCALE GENOMIC DNA]</scope>
    <source>
        <strain evidence="4 5">WH 0003</strain>
    </source>
</reference>
<organism evidence="4 5">
    <name type="scientific">Crocosphaera watsonii WH 0003</name>
    <dbReference type="NCBI Taxonomy" id="423471"/>
    <lineage>
        <taxon>Bacteria</taxon>
        <taxon>Bacillati</taxon>
        <taxon>Cyanobacteriota</taxon>
        <taxon>Cyanophyceae</taxon>
        <taxon>Oscillatoriophycideae</taxon>
        <taxon>Chroococcales</taxon>
        <taxon>Aphanothecaceae</taxon>
        <taxon>Crocosphaera</taxon>
    </lineage>
</organism>
<protein>
    <recommendedName>
        <fullName evidence="6">DUF1778 domain-containing protein</fullName>
    </recommendedName>
</protein>
<dbReference type="Proteomes" id="UP000003477">
    <property type="component" value="Unassembled WGS sequence"/>
</dbReference>
<dbReference type="InterPro" id="IPR010985">
    <property type="entry name" value="Ribbon_hlx_hlx"/>
</dbReference>
<dbReference type="SUPFAM" id="SSF47598">
    <property type="entry name" value="Ribbon-helix-helix"/>
    <property type="match status" value="1"/>
</dbReference>
<dbReference type="PANTHER" id="PTHR35401:SF2">
    <property type="entry name" value="ABC-TYPE TRANSPORT SYSTEM"/>
    <property type="match status" value="1"/>
</dbReference>
<evidence type="ECO:0000313" key="5">
    <source>
        <dbReference type="Proteomes" id="UP000003477"/>
    </source>
</evidence>
<dbReference type="RefSeq" id="WP_007313591.1">
    <property type="nucleotide sequence ID" value="NZ_AESD01001051.1"/>
</dbReference>
<feature type="region of interest" description="Disordered" evidence="3">
    <location>
        <begin position="1"/>
        <end position="20"/>
    </location>
</feature>
<evidence type="ECO:0008006" key="6">
    <source>
        <dbReference type="Google" id="ProtNLM"/>
    </source>
</evidence>
<dbReference type="Gene3D" id="1.20.5.780">
    <property type="entry name" value="Single helix bin"/>
    <property type="match status" value="1"/>
</dbReference>
<dbReference type="PATRIC" id="fig|423471.3.peg.5482"/>
<comment type="similarity">
    <text evidence="2">Belongs to the TacA antitoxin family.</text>
</comment>
<gene>
    <name evidence="4" type="ORF">CWATWH0003_B212</name>
</gene>
<dbReference type="EMBL" id="AESD01001051">
    <property type="protein sequence ID" value="EHJ09359.1"/>
    <property type="molecule type" value="Genomic_DNA"/>
</dbReference>
<dbReference type="InterPro" id="IPR014795">
    <property type="entry name" value="TacA_1-like"/>
</dbReference>
<feature type="region of interest" description="Disordered" evidence="3">
    <location>
        <begin position="83"/>
        <end position="102"/>
    </location>
</feature>
<accession>G5JEM5</accession>
<dbReference type="PANTHER" id="PTHR35401">
    <property type="entry name" value="COPG FAMILY HELIX-TURN-HELIX PROTEIN-RELATED-RELATED"/>
    <property type="match status" value="1"/>
</dbReference>
<evidence type="ECO:0000313" key="4">
    <source>
        <dbReference type="EMBL" id="EHJ09359.1"/>
    </source>
</evidence>
<dbReference type="Pfam" id="PF08681">
    <property type="entry name" value="TacA1"/>
    <property type="match status" value="1"/>
</dbReference>
<name>G5JEM5_CROWT</name>
<comment type="caution">
    <text evidence="4">The sequence shown here is derived from an EMBL/GenBank/DDBJ whole genome shotgun (WGS) entry which is preliminary data.</text>
</comment>
<evidence type="ECO:0000256" key="2">
    <source>
        <dbReference type="ARBA" id="ARBA00049988"/>
    </source>
</evidence>
<dbReference type="GO" id="GO:0006355">
    <property type="term" value="P:regulation of DNA-templated transcription"/>
    <property type="evidence" value="ECO:0007669"/>
    <property type="project" value="InterPro"/>
</dbReference>
<proteinExistence type="inferred from homology"/>
<evidence type="ECO:0000256" key="1">
    <source>
        <dbReference type="ARBA" id="ARBA00022649"/>
    </source>
</evidence>